<dbReference type="PANTHER" id="PTHR46068:SF1">
    <property type="entry name" value="TRANSPOSASE IS30-LIKE HTH DOMAIN-CONTAINING PROTEIN"/>
    <property type="match status" value="1"/>
</dbReference>
<dbReference type="AlphaFoldDB" id="A0A914E6N4"/>
<dbReference type="PANTHER" id="PTHR46068">
    <property type="entry name" value="PROTEIN CBG27172"/>
    <property type="match status" value="1"/>
</dbReference>
<dbReference type="Pfam" id="PF13551">
    <property type="entry name" value="HTH_29"/>
    <property type="match status" value="1"/>
</dbReference>
<evidence type="ECO:0000313" key="3">
    <source>
        <dbReference type="Proteomes" id="UP000887540"/>
    </source>
</evidence>
<dbReference type="SUPFAM" id="SSF46689">
    <property type="entry name" value="Homeodomain-like"/>
    <property type="match status" value="1"/>
</dbReference>
<evidence type="ECO:0000256" key="1">
    <source>
        <dbReference type="ARBA" id="ARBA00004123"/>
    </source>
</evidence>
<dbReference type="WBParaSite" id="ACRNAN_scaffold607.g31330.t1">
    <property type="protein sequence ID" value="ACRNAN_scaffold607.g31330.t1"/>
    <property type="gene ID" value="ACRNAN_scaffold607.g31330"/>
</dbReference>
<protein>
    <submittedName>
        <fullName evidence="4">Paired domain-containing protein</fullName>
    </submittedName>
</protein>
<dbReference type="InterPro" id="IPR036388">
    <property type="entry name" value="WH-like_DNA-bd_sf"/>
</dbReference>
<accession>A0A914E6N4</accession>
<organism evidence="3 4">
    <name type="scientific">Acrobeloides nanus</name>
    <dbReference type="NCBI Taxonomy" id="290746"/>
    <lineage>
        <taxon>Eukaryota</taxon>
        <taxon>Metazoa</taxon>
        <taxon>Ecdysozoa</taxon>
        <taxon>Nematoda</taxon>
        <taxon>Chromadorea</taxon>
        <taxon>Rhabditida</taxon>
        <taxon>Tylenchina</taxon>
        <taxon>Cephalobomorpha</taxon>
        <taxon>Cephaloboidea</taxon>
        <taxon>Cephalobidae</taxon>
        <taxon>Acrobeloides</taxon>
    </lineage>
</organism>
<evidence type="ECO:0000256" key="2">
    <source>
        <dbReference type="SAM" id="MobiDB-lite"/>
    </source>
</evidence>
<comment type="subcellular location">
    <subcellularLocation>
        <location evidence="1">Nucleus</location>
    </subcellularLocation>
</comment>
<dbReference type="Proteomes" id="UP000887540">
    <property type="component" value="Unplaced"/>
</dbReference>
<dbReference type="Gene3D" id="1.10.10.10">
    <property type="entry name" value="Winged helix-like DNA-binding domain superfamily/Winged helix DNA-binding domain"/>
    <property type="match status" value="1"/>
</dbReference>
<sequence length="143" mass="16296">MLFGIFSMADQKKSILKLSEKGNSERKIAKLLDVPKLTVHRVIARFNETGSFKRKPGSGRPRTARTKANKAKIKGRIQRNPSSRKNSTRKLGKALGIGPTSVRRILKEDLGMKSRRMAKGQLLNDDARNKRLERFLFILLFYT</sequence>
<feature type="region of interest" description="Disordered" evidence="2">
    <location>
        <begin position="50"/>
        <end position="94"/>
    </location>
</feature>
<evidence type="ECO:0000313" key="4">
    <source>
        <dbReference type="WBParaSite" id="ACRNAN_scaffold607.g31330.t1"/>
    </source>
</evidence>
<reference evidence="4" key="1">
    <citation type="submission" date="2022-11" db="UniProtKB">
        <authorList>
            <consortium name="WormBaseParasite"/>
        </authorList>
    </citation>
    <scope>IDENTIFICATION</scope>
</reference>
<name>A0A914E6N4_9BILA</name>
<dbReference type="GO" id="GO:0005634">
    <property type="term" value="C:nucleus"/>
    <property type="evidence" value="ECO:0007669"/>
    <property type="project" value="UniProtKB-SubCell"/>
</dbReference>
<feature type="compositionally biased region" description="Basic residues" evidence="2">
    <location>
        <begin position="52"/>
        <end position="77"/>
    </location>
</feature>
<proteinExistence type="predicted"/>
<keyword evidence="3" id="KW-1185">Reference proteome</keyword>
<dbReference type="InterPro" id="IPR009057">
    <property type="entry name" value="Homeodomain-like_sf"/>
</dbReference>